<comment type="caution">
    <text evidence="1">The sequence shown here is derived from an EMBL/GenBank/DDBJ whole genome shotgun (WGS) entry which is preliminary data.</text>
</comment>
<keyword evidence="2" id="KW-1185">Reference proteome</keyword>
<name>A0ABV2UYU3_9ACTN</name>
<protein>
    <recommendedName>
        <fullName evidence="3">Lipoprotein</fullName>
    </recommendedName>
</protein>
<evidence type="ECO:0000313" key="2">
    <source>
        <dbReference type="Proteomes" id="UP001550210"/>
    </source>
</evidence>
<reference evidence="1 2" key="1">
    <citation type="submission" date="2024-06" db="EMBL/GenBank/DDBJ databases">
        <title>The Natural Products Discovery Center: Release of the First 8490 Sequenced Strains for Exploring Actinobacteria Biosynthetic Diversity.</title>
        <authorList>
            <person name="Kalkreuter E."/>
            <person name="Kautsar S.A."/>
            <person name="Yang D."/>
            <person name="Bader C.D."/>
            <person name="Teijaro C.N."/>
            <person name="Fluegel L."/>
            <person name="Davis C.M."/>
            <person name="Simpson J.R."/>
            <person name="Lauterbach L."/>
            <person name="Steele A.D."/>
            <person name="Gui C."/>
            <person name="Meng S."/>
            <person name="Li G."/>
            <person name="Viehrig K."/>
            <person name="Ye F."/>
            <person name="Su P."/>
            <person name="Kiefer A.F."/>
            <person name="Nichols A."/>
            <person name="Cepeda A.J."/>
            <person name="Yan W."/>
            <person name="Fan B."/>
            <person name="Jiang Y."/>
            <person name="Adhikari A."/>
            <person name="Zheng C.-J."/>
            <person name="Schuster L."/>
            <person name="Cowan T.M."/>
            <person name="Smanski M.J."/>
            <person name="Chevrette M.G."/>
            <person name="De Carvalho L.P.S."/>
            <person name="Shen B."/>
        </authorList>
    </citation>
    <scope>NUCLEOTIDE SEQUENCE [LARGE SCALE GENOMIC DNA]</scope>
    <source>
        <strain evidence="1 2">NPDC006434</strain>
    </source>
</reference>
<evidence type="ECO:0000313" key="1">
    <source>
        <dbReference type="EMBL" id="MET9846752.1"/>
    </source>
</evidence>
<dbReference type="RefSeq" id="WP_355398022.1">
    <property type="nucleotide sequence ID" value="NZ_JBEGHN010000003.1"/>
</dbReference>
<accession>A0ABV2UYU3</accession>
<dbReference type="EMBL" id="JBEXPZ010000024">
    <property type="protein sequence ID" value="MET9846752.1"/>
    <property type="molecule type" value="Genomic_DNA"/>
</dbReference>
<sequence>MGTGGAPGWGAALGPALLICVLVTGCGAPGTDDGPAGSRAGGPASSAEPPEALCARIVSYWSLRTLDEDGYGDYQSMGLSNGQYDILREVLDVARAKERRAGRTAAERLVGEEARARCAKLYRDGNSTEGPWS</sequence>
<gene>
    <name evidence="1" type="ORF">ABZZ21_19720</name>
</gene>
<dbReference type="Proteomes" id="UP001550210">
    <property type="component" value="Unassembled WGS sequence"/>
</dbReference>
<organism evidence="1 2">
    <name type="scientific">Streptomyces ossamyceticus</name>
    <dbReference type="NCBI Taxonomy" id="249581"/>
    <lineage>
        <taxon>Bacteria</taxon>
        <taxon>Bacillati</taxon>
        <taxon>Actinomycetota</taxon>
        <taxon>Actinomycetes</taxon>
        <taxon>Kitasatosporales</taxon>
        <taxon>Streptomycetaceae</taxon>
        <taxon>Streptomyces</taxon>
    </lineage>
</organism>
<evidence type="ECO:0008006" key="3">
    <source>
        <dbReference type="Google" id="ProtNLM"/>
    </source>
</evidence>
<proteinExistence type="predicted"/>